<evidence type="ECO:0000313" key="2">
    <source>
        <dbReference type="Proteomes" id="UP001152321"/>
    </source>
</evidence>
<gene>
    <name evidence="1" type="ORF">NWE73_12535</name>
</gene>
<sequence>MKKYVLCLSTFALLTACSHSTTKSDPRNPAGVGDVGSVTLAVPSCYRDPETIEKNKALAIAAAKRERRSLMVNQEPLKNLNKLSVYESGIRDEFNNDSAMRDQVADILAELGNNGRNASQGKSYFNRNALYCQNFDARNLKIVRLPGSNEKTQMLRAVVTFADGYHGGYTRMRLNFDFEVEVTIDRGDGRPQYVPRFSAYMTKYPLYVGKEEADCSRDSQEGCN</sequence>
<name>A0ABT6DJZ6_9BACT</name>
<comment type="caution">
    <text evidence="1">The sequence shown here is derived from an EMBL/GenBank/DDBJ whole genome shotgun (WGS) entry which is preliminary data.</text>
</comment>
<proteinExistence type="predicted"/>
<reference evidence="1" key="1">
    <citation type="submission" date="2022-08" db="EMBL/GenBank/DDBJ databases">
        <title>Novel Bdellovibrio Species Isolated from Svalbard: Designation Bdellovibrio svalbardensis.</title>
        <authorList>
            <person name="Mitchell R.J."/>
            <person name="Choi S.Y."/>
        </authorList>
    </citation>
    <scope>NUCLEOTIDE SEQUENCE</scope>
    <source>
        <strain evidence="1">PAP01</strain>
    </source>
</reference>
<dbReference type="Proteomes" id="UP001152321">
    <property type="component" value="Unassembled WGS sequence"/>
</dbReference>
<dbReference type="RefSeq" id="WP_277578674.1">
    <property type="nucleotide sequence ID" value="NZ_JANRMI010000003.1"/>
</dbReference>
<dbReference type="PROSITE" id="PS51257">
    <property type="entry name" value="PROKAR_LIPOPROTEIN"/>
    <property type="match status" value="1"/>
</dbReference>
<protein>
    <recommendedName>
        <fullName evidence="3">Lipoprotein</fullName>
    </recommendedName>
</protein>
<dbReference type="EMBL" id="JANRMI010000003">
    <property type="protein sequence ID" value="MDG0817199.1"/>
    <property type="molecule type" value="Genomic_DNA"/>
</dbReference>
<evidence type="ECO:0008006" key="3">
    <source>
        <dbReference type="Google" id="ProtNLM"/>
    </source>
</evidence>
<evidence type="ECO:0000313" key="1">
    <source>
        <dbReference type="EMBL" id="MDG0817199.1"/>
    </source>
</evidence>
<organism evidence="1 2">
    <name type="scientific">Bdellovibrio svalbardensis</name>
    <dbReference type="NCBI Taxonomy" id="2972972"/>
    <lineage>
        <taxon>Bacteria</taxon>
        <taxon>Pseudomonadati</taxon>
        <taxon>Bdellovibrionota</taxon>
        <taxon>Bdellovibrionia</taxon>
        <taxon>Bdellovibrionales</taxon>
        <taxon>Pseudobdellovibrionaceae</taxon>
        <taxon>Bdellovibrio</taxon>
    </lineage>
</organism>
<accession>A0ABT6DJZ6</accession>
<keyword evidence="2" id="KW-1185">Reference proteome</keyword>